<feature type="transmembrane region" description="Helical" evidence="1">
    <location>
        <begin position="410"/>
        <end position="431"/>
    </location>
</feature>
<evidence type="ECO:0000256" key="1">
    <source>
        <dbReference type="SAM" id="Phobius"/>
    </source>
</evidence>
<name>W7UFK7_RUMFL</name>
<comment type="caution">
    <text evidence="2">The sequence shown here is derived from an EMBL/GenBank/DDBJ whole genome shotgun (WGS) entry which is preliminary data.</text>
</comment>
<dbReference type="OrthoDB" id="3239452at2"/>
<keyword evidence="1" id="KW-0472">Membrane</keyword>
<dbReference type="EMBL" id="ATAX01000022">
    <property type="protein sequence ID" value="EWM53981.1"/>
    <property type="molecule type" value="Genomic_DNA"/>
</dbReference>
<keyword evidence="1" id="KW-0812">Transmembrane</keyword>
<gene>
    <name evidence="2" type="ORF">RF007C_03460</name>
</gene>
<dbReference type="PATRIC" id="fig|1341157.4.peg.1343"/>
<organism evidence="2 3">
    <name type="scientific">Ruminococcus flavefaciens 007c</name>
    <dbReference type="NCBI Taxonomy" id="1341157"/>
    <lineage>
        <taxon>Bacteria</taxon>
        <taxon>Bacillati</taxon>
        <taxon>Bacillota</taxon>
        <taxon>Clostridia</taxon>
        <taxon>Eubacteriales</taxon>
        <taxon>Oscillospiraceae</taxon>
        <taxon>Ruminococcus</taxon>
    </lineage>
</organism>
<proteinExistence type="predicted"/>
<dbReference type="Proteomes" id="UP000019365">
    <property type="component" value="Unassembled WGS sequence"/>
</dbReference>
<keyword evidence="1" id="KW-1133">Transmembrane helix</keyword>
<sequence length="531" mass="59870">MNNNFACEIKPDFYCSRSESIFGSLFKEYERVIFRSLISSFGLDLFIKDQYGGDVDTIHNVRQIGDGSPMTYKNRKNDTAYKNRGEYNHKDVEGTGTNFQRIKHDARKLYGEDNNNTVQDAYEDKPLGFLGKSKGHPTDRSAELDHVISAKSIHDDRGRVLSGLSTAELADVEDNLQWTNEHLNKSMGADEIPDYIAAHPELPEDVKKRMMDAYNRAKASYEDKINRAYYFDFSNPKCRQFYKEAFTAAGKRGIQMGLRQALGFLLTELWFSVKAQVEISDGTFTGVLSAIKTGVSNWFENSRRNYREIFTKFGEGVISGFISSLTTTLVNTFLTTSQNTVKIIRQAWASIVESINVLLFNSKENYLCDRMTAAAKVLASGASAIIGTSVQENVELKLAEIALPSDIKSIASTFCGTLATGLLTVSFLFYIDNDPYRKFLDCIYGATTDELRRQGALFKEYCAKLQQMDLHEFLKATDYAYSLSIQLQSVGSDAEVNRLLKKAQADLELDLPWGTGSLNEKMKDRSWVLKF</sequence>
<evidence type="ECO:0000313" key="2">
    <source>
        <dbReference type="EMBL" id="EWM53981.1"/>
    </source>
</evidence>
<reference evidence="2 3" key="1">
    <citation type="journal article" date="2014" name="PLoS ONE">
        <title>Rumen cellulosomics: divergent fiber-degrading strategies revealed by comparative genome-wide analysis of six ruminococcal strains.</title>
        <authorList>
            <person name="Dassa B."/>
            <person name="Borovok I."/>
            <person name="Ruimy-Israeli V."/>
            <person name="Lamed R."/>
            <person name="Flint H.J."/>
            <person name="Duncan S.H."/>
            <person name="Henrissat B."/>
            <person name="Coutinho P."/>
            <person name="Morrison M."/>
            <person name="Mosoni P."/>
            <person name="Yeoman C.J."/>
            <person name="White B.A."/>
            <person name="Bayer E.A."/>
        </authorList>
    </citation>
    <scope>NUCLEOTIDE SEQUENCE [LARGE SCALE GENOMIC DNA]</scope>
    <source>
        <strain evidence="2 3">007c</strain>
    </source>
</reference>
<protein>
    <submittedName>
        <fullName evidence="2">Uncharacterized protein</fullName>
    </submittedName>
</protein>
<evidence type="ECO:0000313" key="3">
    <source>
        <dbReference type="Proteomes" id="UP000019365"/>
    </source>
</evidence>
<dbReference type="RefSeq" id="WP_028514518.1">
    <property type="nucleotide sequence ID" value="NZ_ATAX01000022.1"/>
</dbReference>
<dbReference type="AlphaFoldDB" id="W7UFK7"/>
<accession>W7UFK7</accession>
<keyword evidence="3" id="KW-1185">Reference proteome</keyword>
<dbReference type="eggNOG" id="ENOG502Z940">
    <property type="taxonomic scope" value="Bacteria"/>
</dbReference>